<dbReference type="CDD" id="cd00037">
    <property type="entry name" value="CLECT"/>
    <property type="match status" value="1"/>
</dbReference>
<dbReference type="PANTHER" id="PTHR24251">
    <property type="entry name" value="OVOCHYMASE-RELATED"/>
    <property type="match status" value="1"/>
</dbReference>
<evidence type="ECO:0000313" key="6">
    <source>
        <dbReference type="EMBL" id="CAL4072759.1"/>
    </source>
</evidence>
<dbReference type="SUPFAM" id="SSF49854">
    <property type="entry name" value="Spermadhesin, CUB domain"/>
    <property type="match status" value="2"/>
</dbReference>
<dbReference type="Proteomes" id="UP001497623">
    <property type="component" value="Unassembled WGS sequence"/>
</dbReference>
<keyword evidence="1" id="KW-0677">Repeat</keyword>
<dbReference type="SMART" id="SM00034">
    <property type="entry name" value="CLECT"/>
    <property type="match status" value="1"/>
</dbReference>
<dbReference type="SMART" id="SM00042">
    <property type="entry name" value="CUB"/>
    <property type="match status" value="1"/>
</dbReference>
<evidence type="ECO:0000256" key="1">
    <source>
        <dbReference type="ARBA" id="ARBA00022737"/>
    </source>
</evidence>
<organism evidence="6 7">
    <name type="scientific">Meganyctiphanes norvegica</name>
    <name type="common">Northern krill</name>
    <name type="synonym">Thysanopoda norvegica</name>
    <dbReference type="NCBI Taxonomy" id="48144"/>
    <lineage>
        <taxon>Eukaryota</taxon>
        <taxon>Metazoa</taxon>
        <taxon>Ecdysozoa</taxon>
        <taxon>Arthropoda</taxon>
        <taxon>Crustacea</taxon>
        <taxon>Multicrustacea</taxon>
        <taxon>Malacostraca</taxon>
        <taxon>Eumalacostraca</taxon>
        <taxon>Eucarida</taxon>
        <taxon>Euphausiacea</taxon>
        <taxon>Euphausiidae</taxon>
        <taxon>Meganyctiphanes</taxon>
    </lineage>
</organism>
<evidence type="ECO:0000259" key="5">
    <source>
        <dbReference type="PROSITE" id="PS50041"/>
    </source>
</evidence>
<name>A0AAV2Q7Y2_MEGNR</name>
<evidence type="ECO:0000256" key="2">
    <source>
        <dbReference type="ARBA" id="ARBA00023157"/>
    </source>
</evidence>
<dbReference type="InterPro" id="IPR000859">
    <property type="entry name" value="CUB_dom"/>
</dbReference>
<comment type="caution">
    <text evidence="3">Lacks conserved residue(s) required for the propagation of feature annotation.</text>
</comment>
<keyword evidence="7" id="KW-1185">Reference proteome</keyword>
<dbReference type="AlphaFoldDB" id="A0AAV2Q7Y2"/>
<dbReference type="CDD" id="cd00041">
    <property type="entry name" value="CUB"/>
    <property type="match status" value="1"/>
</dbReference>
<dbReference type="SUPFAM" id="SSF56436">
    <property type="entry name" value="C-type lectin-like"/>
    <property type="match status" value="1"/>
</dbReference>
<proteinExistence type="predicted"/>
<dbReference type="PROSITE" id="PS50041">
    <property type="entry name" value="C_TYPE_LECTIN_2"/>
    <property type="match status" value="1"/>
</dbReference>
<evidence type="ECO:0000256" key="3">
    <source>
        <dbReference type="PROSITE-ProRule" id="PRU00059"/>
    </source>
</evidence>
<feature type="domain" description="CUB" evidence="4">
    <location>
        <begin position="499"/>
        <end position="612"/>
    </location>
</feature>
<sequence length="745" mass="85790">MLDQLCSLTIINLQLETTSLDDKEINVMKDACMPDVFNCKLWKENTQKCLDMFKSTARSYILNKILHRKGVTKEASQINIASSSPIQYDDHLYEAQSTLQKIQPELEQEEVQNSRMSRAMELSSSTFYETDGLINGILLDELINESSLNSSKNNETDSYKNGTALVITCDPNKCECEHGRCVQGYCSCDDGYAGDCCEQKVKCEPYYWYEGFRYSSCTEMGNRARWCPTKIDKGNYTIRGYWQFCRQHLFDNEWCWNINFERQCASHLLPCPHHCSGVSVVTDDWRNDCVRPWRVAGRTNTLWGCVLLGSTFLWCSTKTNKNGEHITGNYLYCEEGKGDSFTECDIILPAQCIIKQFQRKCFSDCQPSSCTPPWHMVGSRCLYAELKNKTTWFQARQTCEQLGGFLLEMDEMNDFATYLQENYRDFEIDFWIGASDLETEGTFRFQSYRSVPVYFMGRGQPDGGVLEDCLTLKQKNGIFGLEDKDCTIPSQYICEKVSCGTLFNLSESHIGTITSPGYPHEFEKAIECTWKIRGDNGTDDGRIAFKFNTFDLKDGDYLEIRHCSEEGDVEKILSGDFTDSLIVVHATSIEIRYLSLYSLEYDIGQPSMMHIDWKYETCGKHWAVQPKDNGYIRSPGYPKEYENETSCLWTLVSNYSVNGTFRINLLYAFVYPADVFYIWKDGKFFGNITSSFSNDTVKLIDAKSITLHFQTGDPAYKYDDAKYKTFPKRKFAIKWLFELHTLTKT</sequence>
<accession>A0AAV2Q7Y2</accession>
<feature type="non-terminal residue" evidence="6">
    <location>
        <position position="745"/>
    </location>
</feature>
<dbReference type="InterPro" id="IPR001304">
    <property type="entry name" value="C-type_lectin-like"/>
</dbReference>
<dbReference type="Gene3D" id="3.10.100.10">
    <property type="entry name" value="Mannose-Binding Protein A, subunit A"/>
    <property type="match status" value="1"/>
</dbReference>
<dbReference type="PANTHER" id="PTHR24251:SF50">
    <property type="entry name" value="ATTRACTIN-LIKE 1A"/>
    <property type="match status" value="1"/>
</dbReference>
<dbReference type="InterPro" id="IPR016187">
    <property type="entry name" value="CTDL_fold"/>
</dbReference>
<dbReference type="InterPro" id="IPR035914">
    <property type="entry name" value="Sperma_CUB_dom_sf"/>
</dbReference>
<feature type="domain" description="C-type lectin" evidence="5">
    <location>
        <begin position="377"/>
        <end position="495"/>
    </location>
</feature>
<dbReference type="InterPro" id="IPR016186">
    <property type="entry name" value="C-type_lectin-like/link_sf"/>
</dbReference>
<comment type="caution">
    <text evidence="6">The sequence shown here is derived from an EMBL/GenBank/DDBJ whole genome shotgun (WGS) entry which is preliminary data.</text>
</comment>
<dbReference type="Pfam" id="PF00431">
    <property type="entry name" value="CUB"/>
    <property type="match status" value="2"/>
</dbReference>
<gene>
    <name evidence="6" type="ORF">MNOR_LOCUS8911</name>
</gene>
<evidence type="ECO:0000259" key="4">
    <source>
        <dbReference type="PROSITE" id="PS01180"/>
    </source>
</evidence>
<reference evidence="6 7" key="1">
    <citation type="submission" date="2024-05" db="EMBL/GenBank/DDBJ databases">
        <authorList>
            <person name="Wallberg A."/>
        </authorList>
    </citation>
    <scope>NUCLEOTIDE SEQUENCE [LARGE SCALE GENOMIC DNA]</scope>
</reference>
<dbReference type="EMBL" id="CAXKWB010004213">
    <property type="protein sequence ID" value="CAL4072759.1"/>
    <property type="molecule type" value="Genomic_DNA"/>
</dbReference>
<dbReference type="PROSITE" id="PS01180">
    <property type="entry name" value="CUB"/>
    <property type="match status" value="2"/>
</dbReference>
<feature type="domain" description="CUB" evidence="4">
    <location>
        <begin position="618"/>
        <end position="733"/>
    </location>
</feature>
<evidence type="ECO:0000313" key="7">
    <source>
        <dbReference type="Proteomes" id="UP001497623"/>
    </source>
</evidence>
<protein>
    <submittedName>
        <fullName evidence="6">Uncharacterized protein</fullName>
    </submittedName>
</protein>
<dbReference type="Gene3D" id="2.60.120.290">
    <property type="entry name" value="Spermadhesin, CUB domain"/>
    <property type="match status" value="2"/>
</dbReference>
<keyword evidence="2" id="KW-1015">Disulfide bond</keyword>